<dbReference type="AlphaFoldDB" id="A0A3E0HF60"/>
<dbReference type="GO" id="GO:0003700">
    <property type="term" value="F:DNA-binding transcription factor activity"/>
    <property type="evidence" value="ECO:0007669"/>
    <property type="project" value="TreeGrafter"/>
</dbReference>
<protein>
    <submittedName>
        <fullName evidence="4">AcrR family transcriptional regulator</fullName>
    </submittedName>
</protein>
<dbReference type="PANTHER" id="PTHR30055:SF200">
    <property type="entry name" value="HTH-TYPE TRANSCRIPTIONAL REPRESSOR BDCR"/>
    <property type="match status" value="1"/>
</dbReference>
<dbReference type="SUPFAM" id="SSF48498">
    <property type="entry name" value="Tetracyclin repressor-like, C-terminal domain"/>
    <property type="match status" value="1"/>
</dbReference>
<dbReference type="RefSeq" id="WP_211353250.1">
    <property type="nucleotide sequence ID" value="NZ_CP144375.1"/>
</dbReference>
<dbReference type="Gene3D" id="1.10.357.10">
    <property type="entry name" value="Tetracycline Repressor, domain 2"/>
    <property type="match status" value="1"/>
</dbReference>
<organism evidence="4 5">
    <name type="scientific">Kutzneria buriramensis</name>
    <dbReference type="NCBI Taxonomy" id="1045776"/>
    <lineage>
        <taxon>Bacteria</taxon>
        <taxon>Bacillati</taxon>
        <taxon>Actinomycetota</taxon>
        <taxon>Actinomycetes</taxon>
        <taxon>Pseudonocardiales</taxon>
        <taxon>Pseudonocardiaceae</taxon>
        <taxon>Kutzneria</taxon>
    </lineage>
</organism>
<evidence type="ECO:0000256" key="2">
    <source>
        <dbReference type="PROSITE-ProRule" id="PRU00335"/>
    </source>
</evidence>
<feature type="DNA-binding region" description="H-T-H motif" evidence="2">
    <location>
        <begin position="31"/>
        <end position="50"/>
    </location>
</feature>
<dbReference type="PANTHER" id="PTHR30055">
    <property type="entry name" value="HTH-TYPE TRANSCRIPTIONAL REGULATOR RUTR"/>
    <property type="match status" value="1"/>
</dbReference>
<evidence type="ECO:0000313" key="5">
    <source>
        <dbReference type="Proteomes" id="UP000256269"/>
    </source>
</evidence>
<name>A0A3E0HF60_9PSEU</name>
<dbReference type="PRINTS" id="PR00455">
    <property type="entry name" value="HTHTETR"/>
</dbReference>
<evidence type="ECO:0000259" key="3">
    <source>
        <dbReference type="PROSITE" id="PS50977"/>
    </source>
</evidence>
<dbReference type="SUPFAM" id="SSF46689">
    <property type="entry name" value="Homeodomain-like"/>
    <property type="match status" value="1"/>
</dbReference>
<keyword evidence="1 2" id="KW-0238">DNA-binding</keyword>
<dbReference type="GO" id="GO:0000976">
    <property type="term" value="F:transcription cis-regulatory region binding"/>
    <property type="evidence" value="ECO:0007669"/>
    <property type="project" value="TreeGrafter"/>
</dbReference>
<dbReference type="EMBL" id="QUNO01000009">
    <property type="protein sequence ID" value="REH43818.1"/>
    <property type="molecule type" value="Genomic_DNA"/>
</dbReference>
<comment type="caution">
    <text evidence="4">The sequence shown here is derived from an EMBL/GenBank/DDBJ whole genome shotgun (WGS) entry which is preliminary data.</text>
</comment>
<dbReference type="InterPro" id="IPR001647">
    <property type="entry name" value="HTH_TetR"/>
</dbReference>
<dbReference type="Proteomes" id="UP000256269">
    <property type="component" value="Unassembled WGS sequence"/>
</dbReference>
<feature type="domain" description="HTH tetR-type" evidence="3">
    <location>
        <begin position="8"/>
        <end position="68"/>
    </location>
</feature>
<sequence length="189" mass="20127">MATTTGKLSARERLLAAADELFYNEGVRSVGIDRVIEHAGVAKASLYNTFGSKDELIRAYLKGRQDLVARHVMAAVDAAGTPREKVLAVFDGQTAMYAEAGYQGCAFHRANAEAHPGDRIDLATKEYRAWVRELFTDLAVRAGAADPAALATQLHMIFDGNGMATRSDRGPGSTPFAKTAAGALLDAAL</sequence>
<reference evidence="4 5" key="1">
    <citation type="submission" date="2018-08" db="EMBL/GenBank/DDBJ databases">
        <title>Genomic Encyclopedia of Archaeal and Bacterial Type Strains, Phase II (KMG-II): from individual species to whole genera.</title>
        <authorList>
            <person name="Goeker M."/>
        </authorList>
    </citation>
    <scope>NUCLEOTIDE SEQUENCE [LARGE SCALE GENOMIC DNA]</scope>
    <source>
        <strain evidence="4 5">DSM 45791</strain>
    </source>
</reference>
<dbReference type="PROSITE" id="PS50977">
    <property type="entry name" value="HTH_TETR_2"/>
    <property type="match status" value="1"/>
</dbReference>
<dbReference type="InterPro" id="IPR009057">
    <property type="entry name" value="Homeodomain-like_sf"/>
</dbReference>
<accession>A0A3E0HF60</accession>
<keyword evidence="5" id="KW-1185">Reference proteome</keyword>
<evidence type="ECO:0000256" key="1">
    <source>
        <dbReference type="ARBA" id="ARBA00023125"/>
    </source>
</evidence>
<proteinExistence type="predicted"/>
<gene>
    <name evidence="4" type="ORF">BCF44_109361</name>
</gene>
<evidence type="ECO:0000313" key="4">
    <source>
        <dbReference type="EMBL" id="REH43818.1"/>
    </source>
</evidence>
<dbReference type="InterPro" id="IPR050109">
    <property type="entry name" value="HTH-type_TetR-like_transc_reg"/>
</dbReference>
<dbReference type="InterPro" id="IPR036271">
    <property type="entry name" value="Tet_transcr_reg_TetR-rel_C_sf"/>
</dbReference>
<dbReference type="Pfam" id="PF00440">
    <property type="entry name" value="TetR_N"/>
    <property type="match status" value="1"/>
</dbReference>